<name>A0A2L1CA51_METMI</name>
<evidence type="ECO:0000313" key="14">
    <source>
        <dbReference type="Proteomes" id="UP000567099"/>
    </source>
</evidence>
<reference evidence="13 14" key="3">
    <citation type="submission" date="2020-07" db="EMBL/GenBank/DDBJ databases">
        <title>Genomic Encyclopedia of Type Strains, Phase IV (KMG-V): Genome sequencing to study the core and pangenomes of soil and plant-associated prokaryotes.</title>
        <authorList>
            <person name="Whitman W."/>
        </authorList>
    </citation>
    <scope>NUCLEOTIDE SEQUENCE [LARGE SCALE GENOMIC DNA]</scope>
    <source>
        <strain evidence="7 15">A5</strain>
        <strain evidence="8 13">C12</strain>
        <strain evidence="9 14">C13</strain>
        <strain evidence="10 16">D1</strain>
    </source>
</reference>
<dbReference type="InterPro" id="IPR036603">
    <property type="entry name" value="RBP11-like"/>
</dbReference>
<dbReference type="GO" id="GO:0005737">
    <property type="term" value="C:cytoplasm"/>
    <property type="evidence" value="ECO:0007669"/>
    <property type="project" value="UniProtKB-SubCell"/>
</dbReference>
<dbReference type="AlphaFoldDB" id="A0A2L1CA51"/>
<evidence type="ECO:0000256" key="1">
    <source>
        <dbReference type="ARBA" id="ARBA00022478"/>
    </source>
</evidence>
<dbReference type="EMBL" id="JACDUJ010000001">
    <property type="protein sequence ID" value="MBA2846066.1"/>
    <property type="molecule type" value="Genomic_DNA"/>
</dbReference>
<evidence type="ECO:0000313" key="6">
    <source>
        <dbReference type="EMBL" id="AVB76209.1"/>
    </source>
</evidence>
<dbReference type="Proteomes" id="UP000714405">
    <property type="component" value="Unassembled WGS sequence"/>
</dbReference>
<evidence type="ECO:0000313" key="7">
    <source>
        <dbReference type="EMBL" id="MBA2846066.1"/>
    </source>
</evidence>
<keyword evidence="2 4" id="KW-0963">Cytoplasm</keyword>
<keyword evidence="4 7" id="KW-0548">Nucleotidyltransferase</keyword>
<dbReference type="EMBL" id="JACDUO010000002">
    <property type="protein sequence ID" value="MBA2864632.1"/>
    <property type="molecule type" value="Genomic_DNA"/>
</dbReference>
<dbReference type="NCBIfam" id="NF002234">
    <property type="entry name" value="PRK01146.1-2"/>
    <property type="match status" value="1"/>
</dbReference>
<keyword evidence="3 4" id="KW-0804">Transcription</keyword>
<dbReference type="GO" id="GO:0006351">
    <property type="term" value="P:DNA-templated transcription"/>
    <property type="evidence" value="ECO:0007669"/>
    <property type="project" value="UniProtKB-UniRule"/>
</dbReference>
<dbReference type="EMBL" id="JACHED010000003">
    <property type="protein sequence ID" value="MBB6497482.1"/>
    <property type="molecule type" value="Genomic_DNA"/>
</dbReference>
<dbReference type="EMBL" id="JACDUN010000001">
    <property type="protein sequence ID" value="MBA2858938.1"/>
    <property type="molecule type" value="Genomic_DNA"/>
</dbReference>
<gene>
    <name evidence="4" type="primary">rpo11</name>
    <name evidence="4" type="synonym">rpoL</name>
    <name evidence="11" type="ORF">H0S71_06210</name>
    <name evidence="7" type="ORF">HNP88_000250</name>
    <name evidence="8" type="ORF">HNP93_001639</name>
    <name evidence="9" type="ORF">HNP94_001654</name>
    <name evidence="10" type="ORF">HNP96_001525</name>
    <name evidence="6" type="ORF">MMJJ_07980</name>
</gene>
<dbReference type="Proteomes" id="UP000590564">
    <property type="component" value="Unassembled WGS sequence"/>
</dbReference>
<dbReference type="RefSeq" id="WP_013998699.1">
    <property type="nucleotide sequence ID" value="NZ_BAAABJ010000001.1"/>
</dbReference>
<keyword evidence="4 7" id="KW-0808">Transferase</keyword>
<evidence type="ECO:0000259" key="5">
    <source>
        <dbReference type="Pfam" id="PF13656"/>
    </source>
</evidence>
<evidence type="ECO:0000313" key="8">
    <source>
        <dbReference type="EMBL" id="MBA2858938.1"/>
    </source>
</evidence>
<reference evidence="6" key="2">
    <citation type="submission" date="2018-02" db="EMBL/GenBank/DDBJ databases">
        <title>Complete genome sequence of the Methanococcus maripaludis type strain JJ (DSM 2067), a model for selenoprotein synthesis in Archaea.</title>
        <authorList>
            <person name="Poehlein A."/>
            <person name="Heym D."/>
            <person name="Quitzke V."/>
            <person name="Fersch J."/>
            <person name="Daniel R."/>
            <person name="Rother M."/>
        </authorList>
    </citation>
    <scope>NUCLEOTIDE SEQUENCE [LARGE SCALE GENOMIC DNA]</scope>
    <source>
        <strain evidence="6">DSM 2067</strain>
    </source>
</reference>
<comment type="catalytic activity">
    <reaction evidence="4">
        <text>RNA(n) + a ribonucleoside 5'-triphosphate = RNA(n+1) + diphosphate</text>
        <dbReference type="Rhea" id="RHEA:21248"/>
        <dbReference type="Rhea" id="RHEA-COMP:14527"/>
        <dbReference type="Rhea" id="RHEA-COMP:17342"/>
        <dbReference type="ChEBI" id="CHEBI:33019"/>
        <dbReference type="ChEBI" id="CHEBI:61557"/>
        <dbReference type="ChEBI" id="CHEBI:140395"/>
        <dbReference type="EC" id="2.7.7.6"/>
    </reaction>
</comment>
<comment type="function">
    <text evidence="4">DNA-dependent RNA polymerase (RNAP) catalyzes the transcription of DNA into RNA using the four ribonucleoside triphosphates as substrates.</text>
</comment>
<dbReference type="Gene3D" id="3.30.1360.10">
    <property type="entry name" value="RNA polymerase, RBP11-like subunit"/>
    <property type="match status" value="1"/>
</dbReference>
<comment type="similarity">
    <text evidence="4">Belongs to the archaeal Rpo11/eukaryotic RPB11/RPC19 RNA polymerase subunit family.</text>
</comment>
<organism evidence="6 12">
    <name type="scientific">Methanococcus maripaludis</name>
    <name type="common">Methanococcus deltae</name>
    <dbReference type="NCBI Taxonomy" id="39152"/>
    <lineage>
        <taxon>Archaea</taxon>
        <taxon>Methanobacteriati</taxon>
        <taxon>Methanobacteriota</taxon>
        <taxon>Methanomada group</taxon>
        <taxon>Methanococci</taxon>
        <taxon>Methanococcales</taxon>
        <taxon>Methanococcaceae</taxon>
        <taxon>Methanococcus</taxon>
    </lineage>
</organism>
<feature type="domain" description="DNA-directed RNA polymerase RBP11-like dimerisation" evidence="5">
    <location>
        <begin position="14"/>
        <end position="93"/>
    </location>
</feature>
<dbReference type="KEGG" id="mmad:MMJJ_07980"/>
<dbReference type="EMBL" id="CP026606">
    <property type="protein sequence ID" value="AVB76209.1"/>
    <property type="molecule type" value="Genomic_DNA"/>
</dbReference>
<evidence type="ECO:0000313" key="10">
    <source>
        <dbReference type="EMBL" id="MBB6497482.1"/>
    </source>
</evidence>
<evidence type="ECO:0000256" key="3">
    <source>
        <dbReference type="ARBA" id="ARBA00023163"/>
    </source>
</evidence>
<dbReference type="GO" id="GO:0000428">
    <property type="term" value="C:DNA-directed RNA polymerase complex"/>
    <property type="evidence" value="ECO:0007669"/>
    <property type="project" value="UniProtKB-KW"/>
</dbReference>
<reference evidence="12" key="1">
    <citation type="journal article" date="2018" name="Genome Announc.">
        <title>Complete Genome Sequence of the Methanococcus maripaludis Type Strain JJ (DSM 2067), a Model for Selenoprotein Synthesis in Archaea.</title>
        <authorList>
            <person name="Poehlein A."/>
            <person name="Heym D."/>
            <person name="Quitzke V."/>
            <person name="Fersch J."/>
            <person name="Daniel R."/>
            <person name="Rother M."/>
        </authorList>
    </citation>
    <scope>NUCLEOTIDE SEQUENCE [LARGE SCALE GENOMIC DNA]</scope>
    <source>
        <strain evidence="12">DSM 2067</strain>
    </source>
</reference>
<dbReference type="Proteomes" id="UP000558015">
    <property type="component" value="Unassembled WGS sequence"/>
</dbReference>
<dbReference type="SUPFAM" id="SSF55257">
    <property type="entry name" value="RBP11-like subunits of RNA polymerase"/>
    <property type="match status" value="1"/>
</dbReference>
<dbReference type="EC" id="2.7.7.6" evidence="4"/>
<proteinExistence type="inferred from homology"/>
<sequence>MNYVKIIEKNKNFIELELVNDDHSLSNLVKEILLSKDGVILASYGVEHPVLDPDTGRYISNPTIMLKTDEKTDAETVLKEALKDIVDLCNKTLEDL</sequence>
<evidence type="ECO:0000313" key="13">
    <source>
        <dbReference type="Proteomes" id="UP000558015"/>
    </source>
</evidence>
<dbReference type="Proteomes" id="UP000239462">
    <property type="component" value="Chromosome"/>
</dbReference>
<keyword evidence="1 4" id="KW-0240">DNA-directed RNA polymerase</keyword>
<protein>
    <recommendedName>
        <fullName evidence="4">DNA-directed RNA polymerase subunit Rpo11</fullName>
        <ecNumber evidence="4">2.7.7.6</ecNumber>
    </recommendedName>
    <alternativeName>
        <fullName evidence="4">DNA-directed RNA polymerase subunit L</fullName>
    </alternativeName>
</protein>
<dbReference type="InterPro" id="IPR009025">
    <property type="entry name" value="RBP11-like_dimer"/>
</dbReference>
<dbReference type="GO" id="GO:0003677">
    <property type="term" value="F:DNA binding"/>
    <property type="evidence" value="ECO:0007669"/>
    <property type="project" value="InterPro"/>
</dbReference>
<dbReference type="HAMAP" id="MF_00261">
    <property type="entry name" value="RNApol_arch_Rpo11"/>
    <property type="match status" value="1"/>
</dbReference>
<comment type="subcellular location">
    <subcellularLocation>
        <location evidence="4">Cytoplasm</location>
    </subcellularLocation>
</comment>
<comment type="subunit">
    <text evidence="4">Part of the RNA polymerase complex.</text>
</comment>
<dbReference type="GeneID" id="10981692"/>
<dbReference type="GO" id="GO:0003899">
    <property type="term" value="F:DNA-directed RNA polymerase activity"/>
    <property type="evidence" value="ECO:0007669"/>
    <property type="project" value="UniProtKB-UniRule"/>
</dbReference>
<dbReference type="Proteomes" id="UP000571854">
    <property type="component" value="Unassembled WGS sequence"/>
</dbReference>
<dbReference type="PROSITE" id="PS01154">
    <property type="entry name" value="RNA_POL_L_13KD"/>
    <property type="match status" value="1"/>
</dbReference>
<reference evidence="11" key="4">
    <citation type="submission" date="2020-07" db="EMBL/GenBank/DDBJ databases">
        <title>Severe corrosion of carbon steel in oil field produced water can be linked to methanogenic archaea containing a special type of NiFe hydrogenase.</title>
        <authorList>
            <person name="Lahme S."/>
            <person name="Mand J."/>
            <person name="Longwell J."/>
            <person name="Smith R."/>
            <person name="Enning D."/>
        </authorList>
    </citation>
    <scope>NUCLEOTIDE SEQUENCE</scope>
    <source>
        <strain evidence="11">MIC098Bin5</strain>
    </source>
</reference>
<evidence type="ECO:0000313" key="11">
    <source>
        <dbReference type="EMBL" id="MBG0769473.1"/>
    </source>
</evidence>
<dbReference type="EMBL" id="JACCQJ010000002">
    <property type="protein sequence ID" value="MBG0769473.1"/>
    <property type="molecule type" value="Genomic_DNA"/>
</dbReference>
<dbReference type="CDD" id="cd06927">
    <property type="entry name" value="RNAP_L"/>
    <property type="match status" value="1"/>
</dbReference>
<dbReference type="Pfam" id="PF13656">
    <property type="entry name" value="RNA_pol_L_2"/>
    <property type="match status" value="1"/>
</dbReference>
<dbReference type="Proteomes" id="UP000567099">
    <property type="component" value="Unassembled WGS sequence"/>
</dbReference>
<evidence type="ECO:0000313" key="9">
    <source>
        <dbReference type="EMBL" id="MBA2864632.1"/>
    </source>
</evidence>
<evidence type="ECO:0000313" key="16">
    <source>
        <dbReference type="Proteomes" id="UP000590564"/>
    </source>
</evidence>
<dbReference type="InterPro" id="IPR008193">
    <property type="entry name" value="RNA_pol_Rpb11_13-16kDa_CS"/>
</dbReference>
<evidence type="ECO:0000256" key="4">
    <source>
        <dbReference type="HAMAP-Rule" id="MF_00261"/>
    </source>
</evidence>
<evidence type="ECO:0000313" key="15">
    <source>
        <dbReference type="Proteomes" id="UP000571854"/>
    </source>
</evidence>
<evidence type="ECO:0000313" key="12">
    <source>
        <dbReference type="Proteomes" id="UP000239462"/>
    </source>
</evidence>
<dbReference type="GO" id="GO:0046983">
    <property type="term" value="F:protein dimerization activity"/>
    <property type="evidence" value="ECO:0007669"/>
    <property type="project" value="InterPro"/>
</dbReference>
<evidence type="ECO:0000256" key="2">
    <source>
        <dbReference type="ARBA" id="ARBA00022490"/>
    </source>
</evidence>
<dbReference type="InterPro" id="IPR022905">
    <property type="entry name" value="Rpo11-like"/>
</dbReference>
<accession>A0A2L1CA51</accession>